<dbReference type="PANTHER" id="PTHR42977:SF3">
    <property type="entry name" value="AB HYDROLASE-1 DOMAIN-CONTAINING PROTEIN"/>
    <property type="match status" value="1"/>
</dbReference>
<feature type="region of interest" description="Disordered" evidence="2">
    <location>
        <begin position="75"/>
        <end position="153"/>
    </location>
</feature>
<dbReference type="Pfam" id="PF00561">
    <property type="entry name" value="Abhydrolase_1"/>
    <property type="match status" value="1"/>
</dbReference>
<protein>
    <submittedName>
        <fullName evidence="4">Alpha/beta fold hydrolase</fullName>
    </submittedName>
</protein>
<keyword evidence="1 4" id="KW-0378">Hydrolase</keyword>
<dbReference type="InterPro" id="IPR051340">
    <property type="entry name" value="Haloalkane_dehalogenase"/>
</dbReference>
<dbReference type="PANTHER" id="PTHR42977">
    <property type="entry name" value="HYDROLASE-RELATED"/>
    <property type="match status" value="1"/>
</dbReference>
<dbReference type="Gene3D" id="3.40.50.1820">
    <property type="entry name" value="alpha/beta hydrolase"/>
    <property type="match status" value="1"/>
</dbReference>
<evidence type="ECO:0000313" key="4">
    <source>
        <dbReference type="EMBL" id="MFC7612955.1"/>
    </source>
</evidence>
<keyword evidence="5" id="KW-1185">Reference proteome</keyword>
<dbReference type="Proteomes" id="UP001596512">
    <property type="component" value="Unassembled WGS sequence"/>
</dbReference>
<evidence type="ECO:0000256" key="1">
    <source>
        <dbReference type="ARBA" id="ARBA00022801"/>
    </source>
</evidence>
<dbReference type="GO" id="GO:0016787">
    <property type="term" value="F:hydrolase activity"/>
    <property type="evidence" value="ECO:0007669"/>
    <property type="project" value="UniProtKB-KW"/>
</dbReference>
<gene>
    <name evidence="4" type="ORF">ACFQV2_04190</name>
</gene>
<evidence type="ECO:0000313" key="5">
    <source>
        <dbReference type="Proteomes" id="UP001596512"/>
    </source>
</evidence>
<accession>A0ABW2TIS5</accession>
<reference evidence="5" key="1">
    <citation type="journal article" date="2019" name="Int. J. Syst. Evol. Microbiol.">
        <title>The Global Catalogue of Microorganisms (GCM) 10K type strain sequencing project: providing services to taxonomists for standard genome sequencing and annotation.</title>
        <authorList>
            <consortium name="The Broad Institute Genomics Platform"/>
            <consortium name="The Broad Institute Genome Sequencing Center for Infectious Disease"/>
            <person name="Wu L."/>
            <person name="Ma J."/>
        </authorList>
    </citation>
    <scope>NUCLEOTIDE SEQUENCE [LARGE SCALE GENOMIC DNA]</scope>
    <source>
        <strain evidence="5">JCM 17695</strain>
    </source>
</reference>
<feature type="compositionally biased region" description="Pro residues" evidence="2">
    <location>
        <begin position="124"/>
        <end position="139"/>
    </location>
</feature>
<organism evidence="4 5">
    <name type="scientific">Actinokineospora soli</name>
    <dbReference type="NCBI Taxonomy" id="1048753"/>
    <lineage>
        <taxon>Bacteria</taxon>
        <taxon>Bacillati</taxon>
        <taxon>Actinomycetota</taxon>
        <taxon>Actinomycetes</taxon>
        <taxon>Pseudonocardiales</taxon>
        <taxon>Pseudonocardiaceae</taxon>
        <taxon>Actinokineospora</taxon>
    </lineage>
</organism>
<feature type="compositionally biased region" description="Low complexity" evidence="2">
    <location>
        <begin position="88"/>
        <end position="117"/>
    </location>
</feature>
<dbReference type="EMBL" id="JBHTEY010000004">
    <property type="protein sequence ID" value="MFC7612955.1"/>
    <property type="molecule type" value="Genomic_DNA"/>
</dbReference>
<evidence type="ECO:0000259" key="3">
    <source>
        <dbReference type="Pfam" id="PF00561"/>
    </source>
</evidence>
<proteinExistence type="predicted"/>
<evidence type="ECO:0000256" key="2">
    <source>
        <dbReference type="SAM" id="MobiDB-lite"/>
    </source>
</evidence>
<comment type="caution">
    <text evidence="4">The sequence shown here is derived from an EMBL/GenBank/DDBJ whole genome shotgun (WGS) entry which is preliminary data.</text>
</comment>
<dbReference type="InterPro" id="IPR029058">
    <property type="entry name" value="AB_hydrolase_fold"/>
</dbReference>
<dbReference type="SUPFAM" id="SSF53474">
    <property type="entry name" value="alpha/beta-Hydrolases"/>
    <property type="match status" value="1"/>
</dbReference>
<sequence length="153" mass="15984">MATAPLRFPQRGAAVRARTVRSGDVELAVFEQGDPAAPTVLLVHGYPDTHRMWDGVAARLAEDYHVVRYDVRGAGASSAPAGAPPTAPSGWPRTCSPSSTPSPTGPRTSWPTTGAPSRRGRPSPTRPRPRASPPTPPSPARAWTTSRTGCAAG</sequence>
<name>A0ABW2TIS5_9PSEU</name>
<dbReference type="InterPro" id="IPR000073">
    <property type="entry name" value="AB_hydrolase_1"/>
</dbReference>
<feature type="domain" description="AB hydrolase-1" evidence="3">
    <location>
        <begin position="38"/>
        <end position="81"/>
    </location>
</feature>